<evidence type="ECO:0000259" key="1">
    <source>
        <dbReference type="PROSITE" id="PS51186"/>
    </source>
</evidence>
<dbReference type="Proteomes" id="UP001646157">
    <property type="component" value="Unassembled WGS sequence"/>
</dbReference>
<dbReference type="SUPFAM" id="SSF55729">
    <property type="entry name" value="Acyl-CoA N-acyltransferases (Nat)"/>
    <property type="match status" value="1"/>
</dbReference>
<dbReference type="Pfam" id="PF00583">
    <property type="entry name" value="Acetyltransf_1"/>
    <property type="match status" value="1"/>
</dbReference>
<evidence type="ECO:0000313" key="2">
    <source>
        <dbReference type="EMBL" id="MBM7587036.1"/>
    </source>
</evidence>
<evidence type="ECO:0000313" key="3">
    <source>
        <dbReference type="Proteomes" id="UP001646157"/>
    </source>
</evidence>
<dbReference type="InterPro" id="IPR016181">
    <property type="entry name" value="Acyl_CoA_acyltransferase"/>
</dbReference>
<reference evidence="2 3" key="1">
    <citation type="submission" date="2021-01" db="EMBL/GenBank/DDBJ databases">
        <title>Genomic Encyclopedia of Type Strains, Phase IV (KMG-IV): sequencing the most valuable type-strain genomes for metagenomic binning, comparative biology and taxonomic classification.</title>
        <authorList>
            <person name="Goeker M."/>
        </authorList>
    </citation>
    <scope>NUCLEOTIDE SEQUENCE [LARGE SCALE GENOMIC DNA]</scope>
    <source>
        <strain evidence="2 3">DSM 24834</strain>
    </source>
</reference>
<name>A0ABS2NHL9_9BACI</name>
<dbReference type="Gene3D" id="3.40.630.30">
    <property type="match status" value="1"/>
</dbReference>
<accession>A0ABS2NHL9</accession>
<sequence length="155" mass="18331">MKLREACIDDVWTLNEWFIAQEDCLNTINKSTFSEEDFLHWLKATDQHCFILEESRQPIAYGEVWVDDEGRDLEFAHLVVAPNSRNQGVGRKLVLLLEGKAQQYHYPWIYIRVRPENEVARRCYKGAGFLEDSSLRELFDENWVWLKKENFGGVF</sequence>
<dbReference type="EMBL" id="JAFBDZ010000003">
    <property type="protein sequence ID" value="MBM7587036.1"/>
    <property type="molecule type" value="Genomic_DNA"/>
</dbReference>
<protein>
    <submittedName>
        <fullName evidence="2">Ribosomal protein S18 acetylase RimI-like enzyme</fullName>
    </submittedName>
</protein>
<dbReference type="CDD" id="cd04301">
    <property type="entry name" value="NAT_SF"/>
    <property type="match status" value="1"/>
</dbReference>
<proteinExistence type="predicted"/>
<dbReference type="RefSeq" id="WP_205174190.1">
    <property type="nucleotide sequence ID" value="NZ_JAFBDZ010000003.1"/>
</dbReference>
<organism evidence="2 3">
    <name type="scientific">Rossellomorea pakistanensis</name>
    <dbReference type="NCBI Taxonomy" id="992288"/>
    <lineage>
        <taxon>Bacteria</taxon>
        <taxon>Bacillati</taxon>
        <taxon>Bacillota</taxon>
        <taxon>Bacilli</taxon>
        <taxon>Bacillales</taxon>
        <taxon>Bacillaceae</taxon>
        <taxon>Rossellomorea</taxon>
    </lineage>
</organism>
<keyword evidence="3" id="KW-1185">Reference proteome</keyword>
<dbReference type="InterPro" id="IPR000182">
    <property type="entry name" value="GNAT_dom"/>
</dbReference>
<dbReference type="PROSITE" id="PS51186">
    <property type="entry name" value="GNAT"/>
    <property type="match status" value="1"/>
</dbReference>
<comment type="caution">
    <text evidence="2">The sequence shown here is derived from an EMBL/GenBank/DDBJ whole genome shotgun (WGS) entry which is preliminary data.</text>
</comment>
<gene>
    <name evidence="2" type="ORF">JOC86_003588</name>
</gene>
<feature type="domain" description="N-acetyltransferase" evidence="1">
    <location>
        <begin position="1"/>
        <end position="150"/>
    </location>
</feature>